<proteinExistence type="predicted"/>
<dbReference type="Pfam" id="PF10135">
    <property type="entry name" value="Rod-binding"/>
    <property type="match status" value="1"/>
</dbReference>
<name>A0ABS0HQV7_9HYPH</name>
<organism evidence="3 4">
    <name type="scientific">Microvirga terrestris</name>
    <dbReference type="NCBI Taxonomy" id="2791024"/>
    <lineage>
        <taxon>Bacteria</taxon>
        <taxon>Pseudomonadati</taxon>
        <taxon>Pseudomonadota</taxon>
        <taxon>Alphaproteobacteria</taxon>
        <taxon>Hyphomicrobiales</taxon>
        <taxon>Methylobacteriaceae</taxon>
        <taxon>Microvirga</taxon>
    </lineage>
</organism>
<protein>
    <submittedName>
        <fullName evidence="3">Rod-binding protein</fullName>
    </submittedName>
</protein>
<keyword evidence="4" id="KW-1185">Reference proteome</keyword>
<gene>
    <name evidence="3" type="ORF">I2H36_07450</name>
</gene>
<feature type="region of interest" description="Disordered" evidence="1">
    <location>
        <begin position="145"/>
        <end position="167"/>
    </location>
</feature>
<accession>A0ABS0HQV7</accession>
<dbReference type="InterPro" id="IPR019301">
    <property type="entry name" value="Flagellar_prot_FlgJ_N"/>
</dbReference>
<sequence>MAISPPSDIINDVARAADPTRLQAASRKLMEGASPAEGASFDDAVKEAADRPLMMPGADIYSIRNSLRNDAETANADKVRKAHQEFEAYILQTFVESMLPRDAENTYGKGNAGSIWKSMLAEQIGGQLSKAGGIGIANRLLNARKHGPSAGAPQVPSHPLNTLLGKV</sequence>
<evidence type="ECO:0000313" key="3">
    <source>
        <dbReference type="EMBL" id="MBF9195868.1"/>
    </source>
</evidence>
<reference evidence="3 4" key="1">
    <citation type="submission" date="2020-11" db="EMBL/GenBank/DDBJ databases">
        <authorList>
            <person name="Kim M.K."/>
        </authorList>
    </citation>
    <scope>NUCLEOTIDE SEQUENCE [LARGE SCALE GENOMIC DNA]</scope>
    <source>
        <strain evidence="3 4">BT290</strain>
    </source>
</reference>
<dbReference type="Proteomes" id="UP000611708">
    <property type="component" value="Unassembled WGS sequence"/>
</dbReference>
<dbReference type="EMBL" id="JADQDN010000003">
    <property type="protein sequence ID" value="MBF9195868.1"/>
    <property type="molecule type" value="Genomic_DNA"/>
</dbReference>
<evidence type="ECO:0000313" key="4">
    <source>
        <dbReference type="Proteomes" id="UP000611708"/>
    </source>
</evidence>
<feature type="domain" description="Flagellar protein FlgJ N-terminal" evidence="2">
    <location>
        <begin position="103"/>
        <end position="140"/>
    </location>
</feature>
<comment type="caution">
    <text evidence="3">The sequence shown here is derived from an EMBL/GenBank/DDBJ whole genome shotgun (WGS) entry which is preliminary data.</text>
</comment>
<evidence type="ECO:0000256" key="1">
    <source>
        <dbReference type="SAM" id="MobiDB-lite"/>
    </source>
</evidence>
<evidence type="ECO:0000259" key="2">
    <source>
        <dbReference type="Pfam" id="PF10135"/>
    </source>
</evidence>
<dbReference type="RefSeq" id="WP_196263266.1">
    <property type="nucleotide sequence ID" value="NZ_JADQDN010000003.1"/>
</dbReference>